<proteinExistence type="predicted"/>
<dbReference type="Pfam" id="PF04230">
    <property type="entry name" value="PS_pyruv_trans"/>
    <property type="match status" value="1"/>
</dbReference>
<evidence type="ECO:0000313" key="2">
    <source>
        <dbReference type="EMBL" id="GAA5071523.1"/>
    </source>
</evidence>
<evidence type="ECO:0000259" key="1">
    <source>
        <dbReference type="Pfam" id="PF04230"/>
    </source>
</evidence>
<organism evidence="2 3">
    <name type="scientific">[Roseibacterium] beibuensis</name>
    <dbReference type="NCBI Taxonomy" id="1193142"/>
    <lineage>
        <taxon>Bacteria</taxon>
        <taxon>Pseudomonadati</taxon>
        <taxon>Pseudomonadota</taxon>
        <taxon>Alphaproteobacteria</taxon>
        <taxon>Rhodobacterales</taxon>
        <taxon>Roseobacteraceae</taxon>
        <taxon>Roseicyclus</taxon>
    </lineage>
</organism>
<dbReference type="InterPro" id="IPR007345">
    <property type="entry name" value="Polysacch_pyruvyl_Trfase"/>
</dbReference>
<protein>
    <recommendedName>
        <fullName evidence="1">Polysaccharide pyruvyl transferase domain-containing protein</fullName>
    </recommendedName>
</protein>
<keyword evidence="3" id="KW-1185">Reference proteome</keyword>
<dbReference type="EMBL" id="BAABHW010000002">
    <property type="protein sequence ID" value="GAA5071523.1"/>
    <property type="molecule type" value="Genomic_DNA"/>
</dbReference>
<evidence type="ECO:0000313" key="3">
    <source>
        <dbReference type="Proteomes" id="UP001499910"/>
    </source>
</evidence>
<name>A0ABP9L9M4_9RHOB</name>
<dbReference type="RefSeq" id="WP_259550107.1">
    <property type="nucleotide sequence ID" value="NZ_BAABHW010000002.1"/>
</dbReference>
<feature type="domain" description="Polysaccharide pyruvyl transferase" evidence="1">
    <location>
        <begin position="80"/>
        <end position="310"/>
    </location>
</feature>
<gene>
    <name evidence="2" type="ORF">GCM10023209_15340</name>
</gene>
<comment type="caution">
    <text evidence="2">The sequence shown here is derived from an EMBL/GenBank/DDBJ whole genome shotgun (WGS) entry which is preliminary data.</text>
</comment>
<reference evidence="3" key="1">
    <citation type="journal article" date="2019" name="Int. J. Syst. Evol. Microbiol.">
        <title>The Global Catalogue of Microorganisms (GCM) 10K type strain sequencing project: providing services to taxonomists for standard genome sequencing and annotation.</title>
        <authorList>
            <consortium name="The Broad Institute Genomics Platform"/>
            <consortium name="The Broad Institute Genome Sequencing Center for Infectious Disease"/>
            <person name="Wu L."/>
            <person name="Ma J."/>
        </authorList>
    </citation>
    <scope>NUCLEOTIDE SEQUENCE [LARGE SCALE GENOMIC DNA]</scope>
    <source>
        <strain evidence="3">JCM 18015</strain>
    </source>
</reference>
<dbReference type="Proteomes" id="UP001499910">
    <property type="component" value="Unassembled WGS sequence"/>
</dbReference>
<accession>A0ABP9L9M4</accession>
<sequence>MGKIGFVGIRDRGNVGSKENTGNFLHGFAARQIVGGYQEIKRLDTDPATLAKLREEITHLGFVAATTIPVNREPEFTKKHAELADFIEALGLPVVVFGLGAQAPLNATVEDAWVNENTLRLMNVLAAHSQAIAVRGAFTAELLLKYGIGNAEIIGCQSAFLSRRPDFRFPEICKGFADTPWDRTLVSITNISQELEYVVPAMKSGATHIGQSAHFEYQLKEHPPVAALDDLPDETRALLTKGHSNCFAKGSIDFSEYQDWVRKNFQQFYNVPEWLDFIRGRFDLALGTRFHGNMTAMHGGVPALWVVHDSRTQEFCDHLGLPHAQLSTFQNGTPIREIIGEHLDSSRFNAVYPKNYARFYDYLERQGVTHRLAPPLQDM</sequence>